<dbReference type="AlphaFoldDB" id="A0A4Y7IDM2"/>
<protein>
    <submittedName>
        <fullName evidence="1">Uncharacterized protein</fullName>
    </submittedName>
</protein>
<dbReference type="Proteomes" id="UP000316621">
    <property type="component" value="Chromosome 1"/>
</dbReference>
<dbReference type="OrthoDB" id="1927611at2759"/>
<evidence type="ECO:0000313" key="2">
    <source>
        <dbReference type="Proteomes" id="UP000316621"/>
    </source>
</evidence>
<proteinExistence type="predicted"/>
<dbReference type="EMBL" id="CM010715">
    <property type="protein sequence ID" value="RZC46944.1"/>
    <property type="molecule type" value="Genomic_DNA"/>
</dbReference>
<dbReference type="OMA" id="LWIENAS"/>
<name>A0A4Y7IDM2_PAPSO</name>
<organism evidence="1 2">
    <name type="scientific">Papaver somniferum</name>
    <name type="common">Opium poppy</name>
    <dbReference type="NCBI Taxonomy" id="3469"/>
    <lineage>
        <taxon>Eukaryota</taxon>
        <taxon>Viridiplantae</taxon>
        <taxon>Streptophyta</taxon>
        <taxon>Embryophyta</taxon>
        <taxon>Tracheophyta</taxon>
        <taxon>Spermatophyta</taxon>
        <taxon>Magnoliopsida</taxon>
        <taxon>Ranunculales</taxon>
        <taxon>Papaveraceae</taxon>
        <taxon>Papaveroideae</taxon>
        <taxon>Papaver</taxon>
    </lineage>
</organism>
<sequence length="223" mass="24499">MAAISYSLMNNFTNNRLTLNTAHRNHNEPQASASLNIINQNSLSHQRFSSFLENQGLPLSMFSQRSSLAHQKLYKKMDATVYASVQPGLPVPTPSPSGSNWKGWILGAFLSIILPLLRHKSPFLTLKSKVDMVVGTIDTVAEVIEMVAEGVEKVADQVADQLPEGHLKGAIECVQSIAHEAAKDAHLADQFLDKIVEVEEGLLKKIESKETVEAQKQEDEAAQ</sequence>
<gene>
    <name evidence="1" type="ORF">C5167_039885</name>
</gene>
<dbReference type="Gramene" id="RZC46944">
    <property type="protein sequence ID" value="RZC46944"/>
    <property type="gene ID" value="C5167_039885"/>
</dbReference>
<accession>A0A4Y7IDM2</accession>
<keyword evidence="2" id="KW-1185">Reference proteome</keyword>
<dbReference type="PANTHER" id="PTHR33735:SF14">
    <property type="entry name" value="PHAGE CAPSID SCAFFOLDING PROTEIN (GPO) SERINE PEPTIDASE"/>
    <property type="match status" value="1"/>
</dbReference>
<reference evidence="1 2" key="1">
    <citation type="journal article" date="2018" name="Science">
        <title>The opium poppy genome and morphinan production.</title>
        <authorList>
            <person name="Guo L."/>
            <person name="Winzer T."/>
            <person name="Yang X."/>
            <person name="Li Y."/>
            <person name="Ning Z."/>
            <person name="He Z."/>
            <person name="Teodor R."/>
            <person name="Lu Y."/>
            <person name="Bowser T.A."/>
            <person name="Graham I.A."/>
            <person name="Ye K."/>
        </authorList>
    </citation>
    <scope>NUCLEOTIDE SEQUENCE [LARGE SCALE GENOMIC DNA]</scope>
    <source>
        <strain evidence="2">cv. HN1</strain>
        <tissue evidence="1">Leaves</tissue>
    </source>
</reference>
<evidence type="ECO:0000313" key="1">
    <source>
        <dbReference type="EMBL" id="RZC46944.1"/>
    </source>
</evidence>
<dbReference type="PANTHER" id="PTHR33735">
    <property type="entry name" value="EXPRESSED PROTEIN"/>
    <property type="match status" value="1"/>
</dbReference>